<feature type="compositionally biased region" description="Polar residues" evidence="1">
    <location>
        <begin position="1"/>
        <end position="12"/>
    </location>
</feature>
<evidence type="ECO:0000259" key="2">
    <source>
        <dbReference type="Pfam" id="PF10551"/>
    </source>
</evidence>
<accession>A0AAD6ICL1</accession>
<comment type="caution">
    <text evidence="3">The sequence shown here is derived from an EMBL/GenBank/DDBJ whole genome shotgun (WGS) entry which is preliminary data.</text>
</comment>
<dbReference type="InterPro" id="IPR018289">
    <property type="entry name" value="MULE_transposase_dom"/>
</dbReference>
<proteinExistence type="predicted"/>
<feature type="domain" description="MULE transposase" evidence="2">
    <location>
        <begin position="233"/>
        <end position="330"/>
    </location>
</feature>
<sequence length="344" mass="38122">MAPRSASRTPEANDTDWDSSLAASPASSRYFTPGPVEIDLELVEKPTIEDGKLFDTAQDGIDAVNDSLASIGYAVVKHRSKSRGSKALGNEAVYLVVLRCDRGRRPDPRPNTPDGPEDALPRPDRHSGRRPRARIAYVSVSSRLGTGVPPRQILSILAGQGAQLREHDITNRTQRLITEFLAGRTPIQALFEELPKRGEWYLRHTTQFDGRTVSGVFAIHRTSVAQLRESPYVLWMDCTYQTNRFNMPLLDIIGINSVGRSFSVAFVFLPSEREDAYSWALRCLQGVYDEYDLGNPLTVFTAKEKALLNAIAAVWPTTGSLICHWHVNTNIKSKAMPAIDASSD</sequence>
<gene>
    <name evidence="3" type="ORF">N7460_007238</name>
</gene>
<keyword evidence="4" id="KW-1185">Reference proteome</keyword>
<evidence type="ECO:0000256" key="1">
    <source>
        <dbReference type="SAM" id="MobiDB-lite"/>
    </source>
</evidence>
<dbReference type="AlphaFoldDB" id="A0AAD6ICL1"/>
<dbReference type="PANTHER" id="PTHR47718">
    <property type="entry name" value="OS01G0519700 PROTEIN"/>
    <property type="match status" value="1"/>
</dbReference>
<feature type="region of interest" description="Disordered" evidence="1">
    <location>
        <begin position="1"/>
        <end position="32"/>
    </location>
</feature>
<evidence type="ECO:0000313" key="4">
    <source>
        <dbReference type="Proteomes" id="UP001219568"/>
    </source>
</evidence>
<evidence type="ECO:0000313" key="3">
    <source>
        <dbReference type="EMBL" id="KAJ6039206.1"/>
    </source>
</evidence>
<dbReference type="PANTHER" id="PTHR47718:SF3">
    <property type="entry name" value="PROTEIN FAR1-RELATED SEQUENCE 5-LIKE"/>
    <property type="match status" value="1"/>
</dbReference>
<dbReference type="EMBL" id="JAQJZL010000006">
    <property type="protein sequence ID" value="KAJ6039206.1"/>
    <property type="molecule type" value="Genomic_DNA"/>
</dbReference>
<dbReference type="Proteomes" id="UP001219568">
    <property type="component" value="Unassembled WGS sequence"/>
</dbReference>
<protein>
    <recommendedName>
        <fullName evidence="2">MULE transposase domain-containing protein</fullName>
    </recommendedName>
</protein>
<feature type="compositionally biased region" description="Polar residues" evidence="1">
    <location>
        <begin position="21"/>
        <end position="30"/>
    </location>
</feature>
<name>A0AAD6ICL1_PENCN</name>
<feature type="region of interest" description="Disordered" evidence="1">
    <location>
        <begin position="102"/>
        <end position="132"/>
    </location>
</feature>
<reference evidence="3" key="1">
    <citation type="journal article" date="2023" name="IMA Fungus">
        <title>Comparative genomic study of the Penicillium genus elucidates a diverse pangenome and 15 lateral gene transfer events.</title>
        <authorList>
            <person name="Petersen C."/>
            <person name="Sorensen T."/>
            <person name="Nielsen M.R."/>
            <person name="Sondergaard T.E."/>
            <person name="Sorensen J.L."/>
            <person name="Fitzpatrick D.A."/>
            <person name="Frisvad J.C."/>
            <person name="Nielsen K.L."/>
        </authorList>
    </citation>
    <scope>NUCLEOTIDE SEQUENCE</scope>
    <source>
        <strain evidence="3">IBT 15450</strain>
    </source>
</reference>
<dbReference type="Pfam" id="PF10551">
    <property type="entry name" value="MULE"/>
    <property type="match status" value="1"/>
</dbReference>
<reference evidence="3" key="2">
    <citation type="submission" date="2023-01" db="EMBL/GenBank/DDBJ databases">
        <authorList>
            <person name="Petersen C."/>
        </authorList>
    </citation>
    <scope>NUCLEOTIDE SEQUENCE</scope>
    <source>
        <strain evidence="3">IBT 15450</strain>
    </source>
</reference>
<organism evidence="3 4">
    <name type="scientific">Penicillium canescens</name>
    <dbReference type="NCBI Taxonomy" id="5083"/>
    <lineage>
        <taxon>Eukaryota</taxon>
        <taxon>Fungi</taxon>
        <taxon>Dikarya</taxon>
        <taxon>Ascomycota</taxon>
        <taxon>Pezizomycotina</taxon>
        <taxon>Eurotiomycetes</taxon>
        <taxon>Eurotiomycetidae</taxon>
        <taxon>Eurotiales</taxon>
        <taxon>Aspergillaceae</taxon>
        <taxon>Penicillium</taxon>
    </lineage>
</organism>